<comment type="caution">
    <text evidence="2">The sequence shown here is derived from an EMBL/GenBank/DDBJ whole genome shotgun (WGS) entry which is preliminary data.</text>
</comment>
<keyword evidence="3" id="KW-1185">Reference proteome</keyword>
<dbReference type="Proteomes" id="UP001432027">
    <property type="component" value="Unassembled WGS sequence"/>
</dbReference>
<sequence length="111" mass="12441">FISGVRYARNCVNLYVKKSKCMRSNNTIIYSIFTIKASLDSLDAAADHHHNNSDDTSHHSSDEDRGEVDVIEKLKTYPGQCVNLPRSLLEVGVLQGKGRYEAGKKNEKSKK</sequence>
<reference evidence="2" key="1">
    <citation type="submission" date="2023-10" db="EMBL/GenBank/DDBJ databases">
        <title>Genome assembly of Pristionchus species.</title>
        <authorList>
            <person name="Yoshida K."/>
            <person name="Sommer R.J."/>
        </authorList>
    </citation>
    <scope>NUCLEOTIDE SEQUENCE</scope>
    <source>
        <strain evidence="2">RS0144</strain>
    </source>
</reference>
<evidence type="ECO:0000313" key="3">
    <source>
        <dbReference type="Proteomes" id="UP001432027"/>
    </source>
</evidence>
<feature type="non-terminal residue" evidence="2">
    <location>
        <position position="111"/>
    </location>
</feature>
<organism evidence="2 3">
    <name type="scientific">Pristionchus entomophagus</name>
    <dbReference type="NCBI Taxonomy" id="358040"/>
    <lineage>
        <taxon>Eukaryota</taxon>
        <taxon>Metazoa</taxon>
        <taxon>Ecdysozoa</taxon>
        <taxon>Nematoda</taxon>
        <taxon>Chromadorea</taxon>
        <taxon>Rhabditida</taxon>
        <taxon>Rhabditina</taxon>
        <taxon>Diplogasteromorpha</taxon>
        <taxon>Diplogasteroidea</taxon>
        <taxon>Neodiplogasteridae</taxon>
        <taxon>Pristionchus</taxon>
    </lineage>
</organism>
<dbReference type="AlphaFoldDB" id="A0AAV5SHZ4"/>
<accession>A0AAV5SHZ4</accession>
<evidence type="ECO:0000256" key="1">
    <source>
        <dbReference type="SAM" id="MobiDB-lite"/>
    </source>
</evidence>
<feature type="non-terminal residue" evidence="2">
    <location>
        <position position="1"/>
    </location>
</feature>
<dbReference type="EMBL" id="BTSX01000002">
    <property type="protein sequence ID" value="GMS82519.1"/>
    <property type="molecule type" value="Genomic_DNA"/>
</dbReference>
<evidence type="ECO:0000313" key="2">
    <source>
        <dbReference type="EMBL" id="GMS82519.1"/>
    </source>
</evidence>
<gene>
    <name evidence="2" type="ORF">PENTCL1PPCAC_4694</name>
</gene>
<proteinExistence type="predicted"/>
<feature type="region of interest" description="Disordered" evidence="1">
    <location>
        <begin position="46"/>
        <end position="67"/>
    </location>
</feature>
<name>A0AAV5SHZ4_9BILA</name>
<protein>
    <submittedName>
        <fullName evidence="2">Uncharacterized protein</fullName>
    </submittedName>
</protein>